<evidence type="ECO:0000313" key="6">
    <source>
        <dbReference type="EMBL" id="GLQ36146.1"/>
    </source>
</evidence>
<keyword evidence="1" id="KW-0328">Glycosyltransferase</keyword>
<dbReference type="NCBIfam" id="NF006564">
    <property type="entry name" value="PRK09071.1"/>
    <property type="match status" value="1"/>
</dbReference>
<dbReference type="InterPro" id="IPR005940">
    <property type="entry name" value="Anthranilate_Pribosyl_Tfrase"/>
</dbReference>
<dbReference type="Gene3D" id="3.40.1030.10">
    <property type="entry name" value="Nucleoside phosphorylase/phosphoribosyltransferase catalytic domain"/>
    <property type="match status" value="1"/>
</dbReference>
<evidence type="ECO:0000259" key="5">
    <source>
        <dbReference type="Pfam" id="PF02885"/>
    </source>
</evidence>
<dbReference type="PANTHER" id="PTHR43285:SF4">
    <property type="entry name" value="TRANSFERASE"/>
    <property type="match status" value="1"/>
</dbReference>
<dbReference type="Pfam" id="PF02885">
    <property type="entry name" value="Glycos_trans_3N"/>
    <property type="match status" value="1"/>
</dbReference>
<name>A0ABQ5VYI5_9RHOB</name>
<evidence type="ECO:0000259" key="4">
    <source>
        <dbReference type="Pfam" id="PF00591"/>
    </source>
</evidence>
<dbReference type="InterPro" id="IPR035902">
    <property type="entry name" value="Nuc_phospho_transferase"/>
</dbReference>
<dbReference type="InterPro" id="IPR000312">
    <property type="entry name" value="Glycosyl_Trfase_fam3"/>
</dbReference>
<keyword evidence="3" id="KW-0057">Aromatic amino acid biosynthesis</keyword>
<dbReference type="EMBL" id="BSNN01000008">
    <property type="protein sequence ID" value="GLQ36146.1"/>
    <property type="molecule type" value="Genomic_DNA"/>
</dbReference>
<dbReference type="InterPro" id="IPR036320">
    <property type="entry name" value="Glycosyl_Trfase_fam3_N_dom_sf"/>
</dbReference>
<keyword evidence="7" id="KW-1185">Reference proteome</keyword>
<dbReference type="Proteomes" id="UP001156694">
    <property type="component" value="Unassembled WGS sequence"/>
</dbReference>
<evidence type="ECO:0000313" key="7">
    <source>
        <dbReference type="Proteomes" id="UP001156694"/>
    </source>
</evidence>
<proteinExistence type="predicted"/>
<dbReference type="PANTHER" id="PTHR43285">
    <property type="entry name" value="ANTHRANILATE PHOSPHORIBOSYLTRANSFERASE"/>
    <property type="match status" value="1"/>
</dbReference>
<protein>
    <recommendedName>
        <fullName evidence="8">Anthranilate phosphoribosyltransferase</fullName>
    </recommendedName>
</protein>
<dbReference type="InterPro" id="IPR017459">
    <property type="entry name" value="Glycosyl_Trfase_fam3_N_dom"/>
</dbReference>
<evidence type="ECO:0000256" key="2">
    <source>
        <dbReference type="ARBA" id="ARBA00022679"/>
    </source>
</evidence>
<gene>
    <name evidence="6" type="ORF">GCM10007939_24300</name>
</gene>
<evidence type="ECO:0008006" key="8">
    <source>
        <dbReference type="Google" id="ProtNLM"/>
    </source>
</evidence>
<comment type="caution">
    <text evidence="6">The sequence shown here is derived from an EMBL/GenBank/DDBJ whole genome shotgun (WGS) entry which is preliminary data.</text>
</comment>
<evidence type="ECO:0000256" key="1">
    <source>
        <dbReference type="ARBA" id="ARBA00022676"/>
    </source>
</evidence>
<feature type="domain" description="Glycosyl transferase family 3" evidence="4">
    <location>
        <begin position="101"/>
        <end position="319"/>
    </location>
</feature>
<reference evidence="7" key="1">
    <citation type="journal article" date="2019" name="Int. J. Syst. Evol. Microbiol.">
        <title>The Global Catalogue of Microorganisms (GCM) 10K type strain sequencing project: providing services to taxonomists for standard genome sequencing and annotation.</title>
        <authorList>
            <consortium name="The Broad Institute Genomics Platform"/>
            <consortium name="The Broad Institute Genome Sequencing Center for Infectious Disease"/>
            <person name="Wu L."/>
            <person name="Ma J."/>
        </authorList>
    </citation>
    <scope>NUCLEOTIDE SEQUENCE [LARGE SCALE GENOMIC DNA]</scope>
    <source>
        <strain evidence="7">NBRC 110140</strain>
    </source>
</reference>
<evidence type="ECO:0000256" key="3">
    <source>
        <dbReference type="ARBA" id="ARBA00022822"/>
    </source>
</evidence>
<dbReference type="SUPFAM" id="SSF47648">
    <property type="entry name" value="Nucleoside phosphorylase/phosphoribosyltransferase N-terminal domain"/>
    <property type="match status" value="1"/>
</dbReference>
<organism evidence="6 7">
    <name type="scientific">Amylibacter marinus</name>
    <dbReference type="NCBI Taxonomy" id="1475483"/>
    <lineage>
        <taxon>Bacteria</taxon>
        <taxon>Pseudomonadati</taxon>
        <taxon>Pseudomonadota</taxon>
        <taxon>Alphaproteobacteria</taxon>
        <taxon>Rhodobacterales</taxon>
        <taxon>Paracoccaceae</taxon>
        <taxon>Amylibacter</taxon>
    </lineage>
</organism>
<accession>A0ABQ5VYI5</accession>
<keyword evidence="3" id="KW-0028">Amino-acid biosynthesis</keyword>
<keyword evidence="3" id="KW-0822">Tryptophan biosynthesis</keyword>
<dbReference type="SUPFAM" id="SSF52418">
    <property type="entry name" value="Nucleoside phosphorylase/phosphoribosyltransferase catalytic domain"/>
    <property type="match status" value="1"/>
</dbReference>
<dbReference type="Pfam" id="PF00591">
    <property type="entry name" value="Glycos_transf_3"/>
    <property type="match status" value="1"/>
</dbReference>
<feature type="domain" description="Glycosyl transferase family 3 N-terminal" evidence="5">
    <location>
        <begin position="19"/>
        <end position="73"/>
    </location>
</feature>
<dbReference type="Gene3D" id="1.20.970.10">
    <property type="entry name" value="Transferase, Pyrimidine Nucleoside Phosphorylase, Chain C"/>
    <property type="match status" value="1"/>
</dbReference>
<sequence length="328" mass="35425">MSMSDLSKYVHAMGRGPSKGRNLSQDEARDAMEQILSGTASPHAVGALFMLMRYCGETGAEIAGFVQAMRQQAPEWAGLPADIDWPSYAAGRTRGVPWFLLSALLVARAGHRVFMHGWNSHQKSRAGVMQAVQALGLPVCGTVEQASASLARDGFAYTPLATISAPTLELLQLRDVLGLRSPVNTACRAFNPTCADLSVLGVFHPSYRALQVSASQLLGQRAMAVIKGGGGEFECNPSKATEVYCLKDRSDTTYTIAAQDMKATRLADASDDADTLLRVWQGKEENAFARSIVQTTAAVVLQQRENIAFQAALTRAQDLWDAQMETQL</sequence>
<keyword evidence="2" id="KW-0808">Transferase</keyword>